<feature type="transmembrane region" description="Helical" evidence="8">
    <location>
        <begin position="213"/>
        <end position="236"/>
    </location>
</feature>
<dbReference type="PANTHER" id="PTHR42829">
    <property type="entry name" value="NADH-UBIQUINONE OXIDOREDUCTASE CHAIN 5"/>
    <property type="match status" value="1"/>
</dbReference>
<dbReference type="PANTHER" id="PTHR42829:SF2">
    <property type="entry name" value="NADH-UBIQUINONE OXIDOREDUCTASE CHAIN 5"/>
    <property type="match status" value="1"/>
</dbReference>
<keyword evidence="5 8" id="KW-0472">Membrane</keyword>
<feature type="domain" description="NADH:quinone oxidoreductase/Mrp antiporter transmembrane" evidence="9">
    <location>
        <begin position="83"/>
        <end position="353"/>
    </location>
</feature>
<evidence type="ECO:0000256" key="6">
    <source>
        <dbReference type="ARBA" id="ARBA00031027"/>
    </source>
</evidence>
<feature type="transmembrane region" description="Helical" evidence="8">
    <location>
        <begin position="368"/>
        <end position="391"/>
    </location>
</feature>
<proteinExistence type="predicted"/>
<evidence type="ECO:0000256" key="2">
    <source>
        <dbReference type="ARBA" id="ARBA00012944"/>
    </source>
</evidence>
<dbReference type="InterPro" id="IPR001750">
    <property type="entry name" value="ND/Mrp_TM"/>
</dbReference>
<dbReference type="EMBL" id="KP090060">
    <property type="protein sequence ID" value="AJI44466.1"/>
    <property type="molecule type" value="Genomic_DNA"/>
</dbReference>
<feature type="non-terminal residue" evidence="10">
    <location>
        <position position="1"/>
    </location>
</feature>
<feature type="transmembrane region" description="Helical" evidence="8">
    <location>
        <begin position="470"/>
        <end position="494"/>
    </location>
</feature>
<dbReference type="GO" id="GO:0008137">
    <property type="term" value="F:NADH dehydrogenase (ubiquinone) activity"/>
    <property type="evidence" value="ECO:0007669"/>
    <property type="project" value="UniProtKB-EC"/>
</dbReference>
<dbReference type="PRINTS" id="PR01434">
    <property type="entry name" value="NADHDHGNASE5"/>
</dbReference>
<keyword evidence="3 8" id="KW-0812">Transmembrane</keyword>
<feature type="transmembrane region" description="Helical" evidence="8">
    <location>
        <begin position="339"/>
        <end position="356"/>
    </location>
</feature>
<feature type="transmembrane region" description="Helical" evidence="8">
    <location>
        <begin position="145"/>
        <end position="166"/>
    </location>
</feature>
<feature type="transmembrane region" description="Helical" evidence="8">
    <location>
        <begin position="429"/>
        <end position="450"/>
    </location>
</feature>
<dbReference type="InterPro" id="IPR003945">
    <property type="entry name" value="NU5C-like"/>
</dbReference>
<feature type="transmembrane region" description="Helical" evidence="8">
    <location>
        <begin position="40"/>
        <end position="61"/>
    </location>
</feature>
<feature type="transmembrane region" description="Helical" evidence="8">
    <location>
        <begin position="268"/>
        <end position="289"/>
    </location>
</feature>
<evidence type="ECO:0000256" key="7">
    <source>
        <dbReference type="ARBA" id="ARBA00049551"/>
    </source>
</evidence>
<feature type="transmembrane region" description="Helical" evidence="8">
    <location>
        <begin position="120"/>
        <end position="139"/>
    </location>
</feature>
<organism evidence="10">
    <name type="scientific">Phagocata gracilis</name>
    <dbReference type="NCBI Taxonomy" id="1354672"/>
    <lineage>
        <taxon>Eukaryota</taxon>
        <taxon>Metazoa</taxon>
        <taxon>Spiralia</taxon>
        <taxon>Lophotrochozoa</taxon>
        <taxon>Platyhelminthes</taxon>
        <taxon>Rhabditophora</taxon>
        <taxon>Seriata</taxon>
        <taxon>Tricladida</taxon>
        <taxon>Continenticola</taxon>
        <taxon>Planarioidea</taxon>
        <taxon>Planariidae</taxon>
        <taxon>Phagocata</taxon>
    </lineage>
</organism>
<accession>A0A0C4ZNY1</accession>
<dbReference type="AlphaFoldDB" id="A0A0C4ZNY1"/>
<dbReference type="GO" id="GO:0015990">
    <property type="term" value="P:electron transport coupled proton transport"/>
    <property type="evidence" value="ECO:0007669"/>
    <property type="project" value="TreeGrafter"/>
</dbReference>
<comment type="subcellular location">
    <subcellularLocation>
        <location evidence="1">Membrane</location>
        <topology evidence="1">Multi-pass membrane protein</topology>
    </subcellularLocation>
</comment>
<feature type="transmembrane region" description="Helical" evidence="8">
    <location>
        <begin position="187"/>
        <end position="207"/>
    </location>
</feature>
<evidence type="ECO:0000259" key="9">
    <source>
        <dbReference type="Pfam" id="PF00361"/>
    </source>
</evidence>
<feature type="transmembrane region" description="Helical" evidence="8">
    <location>
        <begin position="66"/>
        <end position="83"/>
    </location>
</feature>
<dbReference type="GO" id="GO:0003954">
    <property type="term" value="F:NADH dehydrogenase activity"/>
    <property type="evidence" value="ECO:0007669"/>
    <property type="project" value="TreeGrafter"/>
</dbReference>
<gene>
    <name evidence="10" type="primary">ND5</name>
</gene>
<geneLocation type="mitochondrion" evidence="10"/>
<name>A0A0C4ZNY1_9PLAT</name>
<dbReference type="EC" id="7.1.1.2" evidence="2"/>
<protein>
    <recommendedName>
        <fullName evidence="2">NADH:ubiquinone reductase (H(+)-translocating)</fullName>
        <ecNumber evidence="2">7.1.1.2</ecNumber>
    </recommendedName>
    <alternativeName>
        <fullName evidence="6">NADH dehydrogenase subunit 5</fullName>
    </alternativeName>
</protein>
<evidence type="ECO:0000256" key="1">
    <source>
        <dbReference type="ARBA" id="ARBA00004141"/>
    </source>
</evidence>
<dbReference type="Pfam" id="PF00361">
    <property type="entry name" value="Proton_antipo_M"/>
    <property type="match status" value="1"/>
</dbReference>
<keyword evidence="4 8" id="KW-1133">Transmembrane helix</keyword>
<evidence type="ECO:0000313" key="10">
    <source>
        <dbReference type="EMBL" id="AJI44466.1"/>
    </source>
</evidence>
<feature type="transmembrane region" description="Helical" evidence="8">
    <location>
        <begin position="305"/>
        <end position="327"/>
    </location>
</feature>
<reference evidence="10" key="1">
    <citation type="submission" date="2014-10" db="EMBL/GenBank/DDBJ databases">
        <title>Mitochondrial genomes for 'planarian' flatworms shows great divergence from the neodermatan gene order.</title>
        <authorList>
            <person name="Ross E."/>
            <person name="Blair D."/>
            <person name="Sanchez Alvarado A."/>
        </authorList>
    </citation>
    <scope>NUCLEOTIDE SEQUENCE</scope>
</reference>
<evidence type="ECO:0000256" key="3">
    <source>
        <dbReference type="ARBA" id="ARBA00022692"/>
    </source>
</evidence>
<feature type="transmembrane region" description="Helical" evidence="8">
    <location>
        <begin position="243"/>
        <end position="262"/>
    </location>
</feature>
<evidence type="ECO:0000256" key="4">
    <source>
        <dbReference type="ARBA" id="ARBA00022989"/>
    </source>
</evidence>
<dbReference type="GO" id="GO:0042773">
    <property type="term" value="P:ATP synthesis coupled electron transport"/>
    <property type="evidence" value="ECO:0007669"/>
    <property type="project" value="InterPro"/>
</dbReference>
<evidence type="ECO:0000256" key="5">
    <source>
        <dbReference type="ARBA" id="ARBA00023136"/>
    </source>
</evidence>
<comment type="catalytic activity">
    <reaction evidence="7">
        <text>a ubiquinone + NADH + 5 H(+)(in) = a ubiquinol + NAD(+) + 4 H(+)(out)</text>
        <dbReference type="Rhea" id="RHEA:29091"/>
        <dbReference type="Rhea" id="RHEA-COMP:9565"/>
        <dbReference type="Rhea" id="RHEA-COMP:9566"/>
        <dbReference type="ChEBI" id="CHEBI:15378"/>
        <dbReference type="ChEBI" id="CHEBI:16389"/>
        <dbReference type="ChEBI" id="CHEBI:17976"/>
        <dbReference type="ChEBI" id="CHEBI:57540"/>
        <dbReference type="ChEBI" id="CHEBI:57945"/>
        <dbReference type="EC" id="7.1.1.2"/>
    </reaction>
</comment>
<evidence type="ECO:0000256" key="8">
    <source>
        <dbReference type="SAM" id="Phobius"/>
    </source>
</evidence>
<sequence length="495" mass="57706">LIFFCIVLFSSENYIYNFNFYNIYNLEFLNITILLDNKSRYFLCILYLITSSVFYFSYYYLNNFRFNFIIIFFVFSMTILIIAPNFITFLIGWDGLGFTSFLLVSWYGSDSSLSASLKTFLTNRIGDSLLFICLLNIFYQNYLNVYTIDCILSNSVLFLLIISTFTKSSQFPFCSWLPLAMNAPTPVSALVHSSTLVTAGVYFLIRFNSILPYNWLFFISVVGLFTMLFGGVVANFETDAKKIVAFSTLSQLGFMVFAIIWSDLCFNYLLIHACFKALMFISIGVSMLLNNHNQDFRILNINDPLILINLFVSIISVSGFPLLSSFLIKDLIIFSIGNLWYYFFILSVILSCFYSIRLLHLCINNYNFYLFVEYNVDVYFPLYICSFILGYNLNSNFIVFHDNFILKIVFLSLLVGIDHINFNKNNCFIILNFINFNTLFLSSSNIFYILDHSIFVMTFFNYISNWNIILSNFFEITWLGLIVFSLFFFFAILLI</sequence>
<dbReference type="GO" id="GO:0016020">
    <property type="term" value="C:membrane"/>
    <property type="evidence" value="ECO:0007669"/>
    <property type="project" value="UniProtKB-SubCell"/>
</dbReference>
<keyword evidence="10" id="KW-0496">Mitochondrion</keyword>